<protein>
    <recommendedName>
        <fullName evidence="1">DNA-binding phage zinc finger domain-containing protein</fullName>
    </recommendedName>
</protein>
<sequence>MNRDEVVDVLSVVAAATRRTVGHADVEVWQGVIGDLPKDLALQAIRDHLRHKPGVWLEPGHVYEGARAIRRDQLARETAEEREARQAALDAKAAEDRIEAITAGAFVPKFTRPDPQKARELSVRCPYCRAGVGKRCFNHATGRERGSVHPARLEVLGG</sequence>
<dbReference type="Pfam" id="PF24623">
    <property type="entry name" value="Phage_zn_bind_8"/>
    <property type="match status" value="1"/>
</dbReference>
<evidence type="ECO:0000259" key="1">
    <source>
        <dbReference type="Pfam" id="PF24623"/>
    </source>
</evidence>
<dbReference type="GeneID" id="60335254"/>
<evidence type="ECO:0000313" key="3">
    <source>
        <dbReference type="Proteomes" id="UP000241634"/>
    </source>
</evidence>
<name>A0A2P1JRA4_9CAUD</name>
<dbReference type="InterPro" id="IPR056911">
    <property type="entry name" value="Phage_Znf_bind_put"/>
</dbReference>
<dbReference type="KEGG" id="vg:60335254"/>
<reference evidence="3" key="1">
    <citation type="submission" date="2018-02" db="EMBL/GenBank/DDBJ databases">
        <authorList>
            <person name="Cohen D.B."/>
            <person name="Kent A.D."/>
        </authorList>
    </citation>
    <scope>NUCLEOTIDE SEQUENCE [LARGE SCALE GENOMIC DNA]</scope>
</reference>
<dbReference type="EMBL" id="MH001449">
    <property type="protein sequence ID" value="AVO21674.1"/>
    <property type="molecule type" value="Genomic_DNA"/>
</dbReference>
<proteinExistence type="predicted"/>
<feature type="domain" description="DNA-binding phage zinc finger" evidence="1">
    <location>
        <begin position="115"/>
        <end position="154"/>
    </location>
</feature>
<gene>
    <name evidence="2" type="primary">69</name>
    <name evidence="2" type="ORF">SEA_MOOMOO_69</name>
</gene>
<dbReference type="Proteomes" id="UP000241634">
    <property type="component" value="Segment"/>
</dbReference>
<evidence type="ECO:0000313" key="2">
    <source>
        <dbReference type="EMBL" id="AVO21674.1"/>
    </source>
</evidence>
<organism evidence="2 3">
    <name type="scientific">Mycobacterium phage MooMoo</name>
    <dbReference type="NCBI Taxonomy" id="2108127"/>
    <lineage>
        <taxon>Viruses</taxon>
        <taxon>Duplodnaviria</taxon>
        <taxon>Heunggongvirae</taxon>
        <taxon>Uroviricota</taxon>
        <taxon>Caudoviricetes</taxon>
        <taxon>Gracegardnervirinae</taxon>
        <taxon>Moomoovirus</taxon>
        <taxon>Moomoovirus moomoo</taxon>
    </lineage>
</organism>
<dbReference type="RefSeq" id="YP_009963670.1">
    <property type="nucleotide sequence ID" value="NC_051721.1"/>
</dbReference>
<accession>A0A2P1JRA4</accession>
<keyword evidence="3" id="KW-1185">Reference proteome</keyword>